<evidence type="ECO:0000313" key="8">
    <source>
        <dbReference type="Proteomes" id="UP000008743"/>
    </source>
</evidence>
<evidence type="ECO:0000313" key="7">
    <source>
        <dbReference type="EMBL" id="KJE88593.1"/>
    </source>
</evidence>
<evidence type="ECO:0000256" key="2">
    <source>
        <dbReference type="ARBA" id="ARBA00007743"/>
    </source>
</evidence>
<evidence type="ECO:0000256" key="3">
    <source>
        <dbReference type="ARBA" id="ARBA00022692"/>
    </source>
</evidence>
<dbReference type="eggNOG" id="KOG4753">
    <property type="taxonomic scope" value="Eukaryota"/>
</dbReference>
<protein>
    <recommendedName>
        <fullName evidence="9">Transmembrane protein 230</fullName>
    </recommendedName>
</protein>
<evidence type="ECO:0000256" key="6">
    <source>
        <dbReference type="SAM" id="Phobius"/>
    </source>
</evidence>
<keyword evidence="4 6" id="KW-1133">Transmembrane helix</keyword>
<keyword evidence="5 6" id="KW-0472">Membrane</keyword>
<name>A0A0D2WI67_CAPO3</name>
<feature type="transmembrane region" description="Helical" evidence="6">
    <location>
        <begin position="107"/>
        <end position="128"/>
    </location>
</feature>
<gene>
    <name evidence="7" type="ORF">CAOG_000224</name>
</gene>
<dbReference type="AlphaFoldDB" id="A0A0D2WI67"/>
<evidence type="ECO:0008006" key="9">
    <source>
        <dbReference type="Google" id="ProtNLM"/>
    </source>
</evidence>
<evidence type="ECO:0000256" key="5">
    <source>
        <dbReference type="ARBA" id="ARBA00023136"/>
    </source>
</evidence>
<dbReference type="InterPro" id="IPR008590">
    <property type="entry name" value="TMEM_230/134"/>
</dbReference>
<dbReference type="PANTHER" id="PTHR13558">
    <property type="entry name" value="TRANSMEMBRANE PROTEIN 134"/>
    <property type="match status" value="1"/>
</dbReference>
<dbReference type="PANTHER" id="PTHR13558:SF1">
    <property type="entry name" value="TRANSMEMBRANE PROTEIN 134"/>
    <property type="match status" value="1"/>
</dbReference>
<comment type="similarity">
    <text evidence="2">Belongs to the TMEM134/TMEM230 family.</text>
</comment>
<sequence length="134" mass="15016">MVRNDYDDYFEDRFAPPASTSALDDFEDDELVNPDVEDDSGLVNATRTYPNAPRQRDYSQLSIWRNPRLRKHWRTVAAALFLVFAGFVLLILGLVAEVSGSLGADGYIFFIIGGVCLLPGAFQCYRLYNAALGR</sequence>
<dbReference type="EMBL" id="KE346360">
    <property type="protein sequence ID" value="KJE88593.1"/>
    <property type="molecule type" value="Genomic_DNA"/>
</dbReference>
<keyword evidence="8" id="KW-1185">Reference proteome</keyword>
<keyword evidence="3 6" id="KW-0812">Transmembrane</keyword>
<dbReference type="Pfam" id="PF05915">
    <property type="entry name" value="TMEM_230_134"/>
    <property type="match status" value="1"/>
</dbReference>
<reference evidence="8" key="1">
    <citation type="submission" date="2011-02" db="EMBL/GenBank/DDBJ databases">
        <title>The Genome Sequence of Capsaspora owczarzaki ATCC 30864.</title>
        <authorList>
            <person name="Russ C."/>
            <person name="Cuomo C."/>
            <person name="Burger G."/>
            <person name="Gray M.W."/>
            <person name="Holland P.W.H."/>
            <person name="King N."/>
            <person name="Lang F.B.F."/>
            <person name="Roger A.J."/>
            <person name="Ruiz-Trillo I."/>
            <person name="Young S.K."/>
            <person name="Zeng Q."/>
            <person name="Gargeya S."/>
            <person name="Alvarado L."/>
            <person name="Berlin A."/>
            <person name="Chapman S.B."/>
            <person name="Chen Z."/>
            <person name="Freedman E."/>
            <person name="Gellesch M."/>
            <person name="Goldberg J."/>
            <person name="Griggs A."/>
            <person name="Gujja S."/>
            <person name="Heilman E."/>
            <person name="Heiman D."/>
            <person name="Howarth C."/>
            <person name="Mehta T."/>
            <person name="Neiman D."/>
            <person name="Pearson M."/>
            <person name="Roberts A."/>
            <person name="Saif S."/>
            <person name="Shea T."/>
            <person name="Shenoy N."/>
            <person name="Sisk P."/>
            <person name="Stolte C."/>
            <person name="Sykes S."/>
            <person name="White J."/>
            <person name="Yandava C."/>
            <person name="Haas B."/>
            <person name="Nusbaum C."/>
            <person name="Birren B."/>
        </authorList>
    </citation>
    <scope>NUCLEOTIDE SEQUENCE</scope>
    <source>
        <strain evidence="8">ATCC 30864</strain>
    </source>
</reference>
<proteinExistence type="inferred from homology"/>
<organism evidence="7 8">
    <name type="scientific">Capsaspora owczarzaki (strain ATCC 30864)</name>
    <dbReference type="NCBI Taxonomy" id="595528"/>
    <lineage>
        <taxon>Eukaryota</taxon>
        <taxon>Filasterea</taxon>
        <taxon>Capsaspora</taxon>
    </lineage>
</organism>
<evidence type="ECO:0000256" key="4">
    <source>
        <dbReference type="ARBA" id="ARBA00022989"/>
    </source>
</evidence>
<accession>A0A0D2WI67</accession>
<dbReference type="OrthoDB" id="10048380at2759"/>
<evidence type="ECO:0000256" key="1">
    <source>
        <dbReference type="ARBA" id="ARBA00004141"/>
    </source>
</evidence>
<comment type="subcellular location">
    <subcellularLocation>
        <location evidence="1">Membrane</location>
        <topology evidence="1">Multi-pass membrane protein</topology>
    </subcellularLocation>
</comment>
<dbReference type="Proteomes" id="UP000008743">
    <property type="component" value="Unassembled WGS sequence"/>
</dbReference>
<dbReference type="GO" id="GO:0016020">
    <property type="term" value="C:membrane"/>
    <property type="evidence" value="ECO:0007669"/>
    <property type="project" value="UniProtKB-SubCell"/>
</dbReference>
<feature type="transmembrane region" description="Helical" evidence="6">
    <location>
        <begin position="75"/>
        <end position="95"/>
    </location>
</feature>
<dbReference type="InterPro" id="IPR039714">
    <property type="entry name" value="TMEM134"/>
</dbReference>
<dbReference type="InParanoid" id="A0A0D2WI67"/>
<feature type="non-terminal residue" evidence="7">
    <location>
        <position position="134"/>
    </location>
</feature>